<dbReference type="Pfam" id="PF06985">
    <property type="entry name" value="HET"/>
    <property type="match status" value="1"/>
</dbReference>
<evidence type="ECO:0000259" key="4">
    <source>
        <dbReference type="Pfam" id="PF06985"/>
    </source>
</evidence>
<dbReference type="AlphaFoldDB" id="A0A1M2VV51"/>
<evidence type="ECO:0000256" key="3">
    <source>
        <dbReference type="SAM" id="Phobius"/>
    </source>
</evidence>
<feature type="compositionally biased region" description="Polar residues" evidence="2">
    <location>
        <begin position="809"/>
        <end position="819"/>
    </location>
</feature>
<proteinExistence type="predicted"/>
<keyword evidence="7" id="KW-1185">Reference proteome</keyword>
<feature type="domain" description="Heterokaryon incompatibility" evidence="4">
    <location>
        <begin position="23"/>
        <end position="138"/>
    </location>
</feature>
<sequence length="908" mass="99390">MPRFLETSTGEFVWIDDPSKVHYAILSHVWDHPGEQTYHDVIQLQEIVSAHASTSESSGSTLLSHPALSLKTKGLCEVARKAGYKYAWTDACCINKFSSSEEARAINSMYQWYSLADVCYVFLSDVSDDEDPAMRETQFRKSKWHKRGWTLQELIASRRVLFYTSTWKLLGTKMGLATVLEDITGIDFNILTGTASLKSASIARRMSWAASRETTLVEDKAYCLLGIFGVHISPIYGEGCNAFLRLQKEIAKTIPDQSIFAWGRSFTMPTSTDGAVNEQDGWASTEPGMFAESPRDFKYARDITPLSGPDFAARIGQVHGLVIPPLRYLFTPEGVSVPLLCLQVSQLSQANAASVFSKLSSMPAGCTDCQRLARAHSLAFLRCRDGAGSLVALPLCRFQSEGYPLGSLAIAFHMACNPWHAPKFRVVRLSRDALAMVQEHAVPESVEVSLLRHGPATTTTSRARREDFEAVPRIQLWSSRSPPSFSIAPRCIEQLRLLGFTVSPLRYEHRSTTRGKRTPKITLTTAISSTGSGADDRGQTVTIILVLRASVGAPGRRTQHQTTTAHFSITNSVQVSQDERRIATSSGSRSSTDRCGDSERSYGMKNSRSVSLNPFISTRVIAEVDFIIHMVTDPGNDEADFRRMRLGLERPLSSLRTSSDEKNIWFSIELSDKYRGVTALGDSNTRVDSFATRDDERPDTARAAGIPTKAALLPCSAPTSSAPCKTSSALSCDVDSDFSLAGTGLAVPISGSLEHEPTNAIGDESKVSGSDADLQVLPSTDALHLAVPDDVHSKPVLETFAMSYERHTPSCSSLGTQPEASLMPASEPSRSPTPSNRARYEAVGTGIEPDAASTFDELRCEMEDMRRQIATLNLELEGMKKCGSDVGVWVLYSIMVCVLAYCVARGSW</sequence>
<dbReference type="EMBL" id="MNAD01000645">
    <property type="protein sequence ID" value="OJT11406.1"/>
    <property type="molecule type" value="Genomic_DNA"/>
</dbReference>
<feature type="domain" description="DUF8212" evidence="5">
    <location>
        <begin position="241"/>
        <end position="356"/>
    </location>
</feature>
<evidence type="ECO:0000256" key="1">
    <source>
        <dbReference type="SAM" id="Coils"/>
    </source>
</evidence>
<dbReference type="Proteomes" id="UP000184267">
    <property type="component" value="Unassembled WGS sequence"/>
</dbReference>
<dbReference type="OrthoDB" id="2737057at2759"/>
<keyword evidence="1" id="KW-0175">Coiled coil</keyword>
<keyword evidence="3" id="KW-0472">Membrane</keyword>
<keyword evidence="3" id="KW-1133">Transmembrane helix</keyword>
<dbReference type="InterPro" id="IPR010730">
    <property type="entry name" value="HET"/>
</dbReference>
<feature type="region of interest" description="Disordered" evidence="2">
    <location>
        <begin position="573"/>
        <end position="604"/>
    </location>
</feature>
<accession>A0A1M2VV51</accession>
<comment type="caution">
    <text evidence="6">The sequence shown here is derived from an EMBL/GenBank/DDBJ whole genome shotgun (WGS) entry which is preliminary data.</text>
</comment>
<dbReference type="PANTHER" id="PTHR10622">
    <property type="entry name" value="HET DOMAIN-CONTAINING PROTEIN"/>
    <property type="match status" value="1"/>
</dbReference>
<dbReference type="Pfam" id="PF26640">
    <property type="entry name" value="DUF8212"/>
    <property type="match status" value="1"/>
</dbReference>
<dbReference type="STRING" id="154538.A0A1M2VV51"/>
<organism evidence="6 7">
    <name type="scientific">Trametes pubescens</name>
    <name type="common">White-rot fungus</name>
    <dbReference type="NCBI Taxonomy" id="154538"/>
    <lineage>
        <taxon>Eukaryota</taxon>
        <taxon>Fungi</taxon>
        <taxon>Dikarya</taxon>
        <taxon>Basidiomycota</taxon>
        <taxon>Agaricomycotina</taxon>
        <taxon>Agaricomycetes</taxon>
        <taxon>Polyporales</taxon>
        <taxon>Polyporaceae</taxon>
        <taxon>Trametes</taxon>
    </lineage>
</organism>
<reference evidence="6 7" key="1">
    <citation type="submission" date="2016-10" db="EMBL/GenBank/DDBJ databases">
        <title>Genome sequence of the basidiomycete white-rot fungus Trametes pubescens.</title>
        <authorList>
            <person name="Makela M.R."/>
            <person name="Granchi Z."/>
            <person name="Peng M."/>
            <person name="De Vries R.P."/>
            <person name="Grigoriev I."/>
            <person name="Riley R."/>
            <person name="Hilden K."/>
        </authorList>
    </citation>
    <scope>NUCLEOTIDE SEQUENCE [LARGE SCALE GENOMIC DNA]</scope>
    <source>
        <strain evidence="6 7">FBCC735</strain>
    </source>
</reference>
<evidence type="ECO:0000256" key="2">
    <source>
        <dbReference type="SAM" id="MobiDB-lite"/>
    </source>
</evidence>
<dbReference type="PANTHER" id="PTHR10622:SF10">
    <property type="entry name" value="HET DOMAIN-CONTAINING PROTEIN"/>
    <property type="match status" value="1"/>
</dbReference>
<name>A0A1M2VV51_TRAPU</name>
<gene>
    <name evidence="6" type="ORF">TRAPUB_12071</name>
</gene>
<feature type="transmembrane region" description="Helical" evidence="3">
    <location>
        <begin position="886"/>
        <end position="904"/>
    </location>
</feature>
<feature type="coiled-coil region" evidence="1">
    <location>
        <begin position="855"/>
        <end position="882"/>
    </location>
</feature>
<evidence type="ECO:0000259" key="5">
    <source>
        <dbReference type="Pfam" id="PF26640"/>
    </source>
</evidence>
<dbReference type="InterPro" id="IPR058525">
    <property type="entry name" value="DUF8212"/>
</dbReference>
<feature type="compositionally biased region" description="Basic and acidic residues" evidence="2">
    <location>
        <begin position="591"/>
        <end position="602"/>
    </location>
</feature>
<evidence type="ECO:0000313" key="6">
    <source>
        <dbReference type="EMBL" id="OJT11406.1"/>
    </source>
</evidence>
<feature type="region of interest" description="Disordered" evidence="2">
    <location>
        <begin position="808"/>
        <end position="839"/>
    </location>
</feature>
<protein>
    <submittedName>
        <fullName evidence="6">Vegetative incompatibility protein HET-E-1</fullName>
    </submittedName>
</protein>
<evidence type="ECO:0000313" key="7">
    <source>
        <dbReference type="Proteomes" id="UP000184267"/>
    </source>
</evidence>
<keyword evidence="3" id="KW-0812">Transmembrane</keyword>